<reference evidence="3" key="1">
    <citation type="submission" date="2021-01" db="EMBL/GenBank/DDBJ databases">
        <title>Whole genome shotgun sequence of Rugosimonospora africana NBRC 104875.</title>
        <authorList>
            <person name="Komaki H."/>
            <person name="Tamura T."/>
        </authorList>
    </citation>
    <scope>NUCLEOTIDE SEQUENCE</scope>
    <source>
        <strain evidence="3">NBRC 104875</strain>
    </source>
</reference>
<feature type="transmembrane region" description="Helical" evidence="2">
    <location>
        <begin position="213"/>
        <end position="232"/>
    </location>
</feature>
<name>A0A8J3QMD4_9ACTN</name>
<keyword evidence="2" id="KW-0812">Transmembrane</keyword>
<evidence type="ECO:0000256" key="1">
    <source>
        <dbReference type="SAM" id="MobiDB-lite"/>
    </source>
</evidence>
<sequence>MDSTRRLRPCTPGGRVPSLAPGSAATAPAPRTGTLRAASAAAGDALPAPAAGTRSATGTGRSDRAGGVGGRLDELVDRLRATDVVDQDEVAAFLEESGITDQVARGRYGESDVFALAERVHARLWVRPHRRRHAAAPVRWDWQGLRRPSLLGIRLVAVAILAGTGWWAGATALLPALLGVPLAELLAAWHRGHVRWGLVSYDSALAWRRHLRALGWATLAVLAPPLVAGVALAGTVSLPRPLPAPAAPDGPLAVAVGVLVAGGYAVLLVLAARRRLVAGTALAAVCCLSVVLVHPAPVRVAVVAAGYLAGLVIAAYAVFDPDASPG</sequence>
<feature type="compositionally biased region" description="Low complexity" evidence="1">
    <location>
        <begin position="31"/>
        <end position="51"/>
    </location>
</feature>
<protein>
    <submittedName>
        <fullName evidence="3">Uncharacterized protein</fullName>
    </submittedName>
</protein>
<keyword evidence="2" id="KW-1133">Transmembrane helix</keyword>
<feature type="transmembrane region" description="Helical" evidence="2">
    <location>
        <begin position="300"/>
        <end position="319"/>
    </location>
</feature>
<gene>
    <name evidence="3" type="ORF">Raf01_17610</name>
</gene>
<comment type="caution">
    <text evidence="3">The sequence shown here is derived from an EMBL/GenBank/DDBJ whole genome shotgun (WGS) entry which is preliminary data.</text>
</comment>
<feature type="transmembrane region" description="Helical" evidence="2">
    <location>
        <begin position="149"/>
        <end position="167"/>
    </location>
</feature>
<evidence type="ECO:0000313" key="3">
    <source>
        <dbReference type="EMBL" id="GIH13589.1"/>
    </source>
</evidence>
<keyword evidence="2" id="KW-0472">Membrane</keyword>
<dbReference type="Proteomes" id="UP000642748">
    <property type="component" value="Unassembled WGS sequence"/>
</dbReference>
<dbReference type="EMBL" id="BONZ01000015">
    <property type="protein sequence ID" value="GIH13589.1"/>
    <property type="molecule type" value="Genomic_DNA"/>
</dbReference>
<evidence type="ECO:0000256" key="2">
    <source>
        <dbReference type="SAM" id="Phobius"/>
    </source>
</evidence>
<organism evidence="3 4">
    <name type="scientific">Rugosimonospora africana</name>
    <dbReference type="NCBI Taxonomy" id="556532"/>
    <lineage>
        <taxon>Bacteria</taxon>
        <taxon>Bacillati</taxon>
        <taxon>Actinomycetota</taxon>
        <taxon>Actinomycetes</taxon>
        <taxon>Micromonosporales</taxon>
        <taxon>Micromonosporaceae</taxon>
        <taxon>Rugosimonospora</taxon>
    </lineage>
</organism>
<dbReference type="AlphaFoldDB" id="A0A8J3QMD4"/>
<proteinExistence type="predicted"/>
<evidence type="ECO:0000313" key="4">
    <source>
        <dbReference type="Proteomes" id="UP000642748"/>
    </source>
</evidence>
<keyword evidence="4" id="KW-1185">Reference proteome</keyword>
<feature type="transmembrane region" description="Helical" evidence="2">
    <location>
        <begin position="276"/>
        <end position="294"/>
    </location>
</feature>
<feature type="region of interest" description="Disordered" evidence="1">
    <location>
        <begin position="1"/>
        <end position="69"/>
    </location>
</feature>
<feature type="transmembrane region" description="Helical" evidence="2">
    <location>
        <begin position="252"/>
        <end position="271"/>
    </location>
</feature>
<accession>A0A8J3QMD4</accession>